<feature type="compositionally biased region" description="Basic and acidic residues" evidence="5">
    <location>
        <begin position="84"/>
        <end position="98"/>
    </location>
</feature>
<protein>
    <recommendedName>
        <fullName evidence="6">C2H2-type domain-containing protein</fullName>
    </recommendedName>
</protein>
<reference evidence="7" key="1">
    <citation type="submission" date="2022-01" db="EMBL/GenBank/DDBJ databases">
        <authorList>
            <person name="King R."/>
        </authorList>
    </citation>
    <scope>NUCLEOTIDE SEQUENCE</scope>
</reference>
<gene>
    <name evidence="7" type="ORF">CHIRRI_LOCUS759</name>
</gene>
<evidence type="ECO:0000313" key="7">
    <source>
        <dbReference type="EMBL" id="CAG9797771.1"/>
    </source>
</evidence>
<dbReference type="GO" id="GO:0000981">
    <property type="term" value="F:DNA-binding transcription factor activity, RNA polymerase II-specific"/>
    <property type="evidence" value="ECO:0007669"/>
    <property type="project" value="TreeGrafter"/>
</dbReference>
<keyword evidence="2" id="KW-0677">Repeat</keyword>
<keyword evidence="3" id="KW-0863">Zinc-finger</keyword>
<feature type="domain" description="C2H2-type" evidence="6">
    <location>
        <begin position="433"/>
        <end position="454"/>
    </location>
</feature>
<feature type="region of interest" description="Disordered" evidence="5">
    <location>
        <begin position="79"/>
        <end position="98"/>
    </location>
</feature>
<dbReference type="SMART" id="SM00355">
    <property type="entry name" value="ZnF_C2H2"/>
    <property type="match status" value="6"/>
</dbReference>
<dbReference type="PANTHER" id="PTHR24409:SF295">
    <property type="entry name" value="AZ2-RELATED"/>
    <property type="match status" value="1"/>
</dbReference>
<dbReference type="Gene3D" id="3.30.160.60">
    <property type="entry name" value="Classic Zinc Finger"/>
    <property type="match status" value="2"/>
</dbReference>
<dbReference type="InterPro" id="IPR036236">
    <property type="entry name" value="Znf_C2H2_sf"/>
</dbReference>
<reference evidence="7" key="2">
    <citation type="submission" date="2022-10" db="EMBL/GenBank/DDBJ databases">
        <authorList>
            <consortium name="ENA_rothamsted_submissions"/>
            <consortium name="culmorum"/>
            <person name="King R."/>
        </authorList>
    </citation>
    <scope>NUCLEOTIDE SEQUENCE</scope>
</reference>
<keyword evidence="1" id="KW-0479">Metal-binding</keyword>
<evidence type="ECO:0000256" key="2">
    <source>
        <dbReference type="ARBA" id="ARBA00022737"/>
    </source>
</evidence>
<name>A0A9N9RJV1_9DIPT</name>
<feature type="domain" description="C2H2-type" evidence="6">
    <location>
        <begin position="403"/>
        <end position="425"/>
    </location>
</feature>
<feature type="domain" description="C2H2-type" evidence="6">
    <location>
        <begin position="263"/>
        <end position="283"/>
    </location>
</feature>
<sequence length="457" mass="53473">MEVCRICNLEKSQADLKITLDQLASEKLSYKCYFEKFSGSSYSNDSSLPQKICITCEAEINLFIIKADSWRRNERTYHRRLKRKPSEPPVKEAKDDTAPKKEVIKKAKLMSVRNSFDDVRKLFQLNDKDPLKDFEKFSRIMVDQENLELDGEISFKWLQDNVVTKRVWSEMIFDCSCKTKVSSLIGYLNHLKTHGNTLKLRCPENCNEIFTSLSPFINHFVSQHHYEYLCYCCICCGKIFYNIPALINHYESKHPNIQNLYMCVECGSYCQDLKYLSSHKNLHYPIADKEIKTVDQVDTKVNAQVKNKVNAQVDTKFNAQVETKVEEVKTSVPDKEYEFLLETDISFCATKKPRRKLRSKNNMTVPEQSFAVKSFMNLNKTTRTYHPKTREFDETSSRPTFPCQFEGCERILLTKSGYDYHMRVHNDIKPFKCDYCEKSFRSTQLKNSHTRNAHASE</sequence>
<dbReference type="GO" id="GO:0005634">
    <property type="term" value="C:nucleus"/>
    <property type="evidence" value="ECO:0007669"/>
    <property type="project" value="TreeGrafter"/>
</dbReference>
<evidence type="ECO:0000313" key="8">
    <source>
        <dbReference type="Proteomes" id="UP001153620"/>
    </source>
</evidence>
<evidence type="ECO:0000256" key="5">
    <source>
        <dbReference type="SAM" id="MobiDB-lite"/>
    </source>
</evidence>
<accession>A0A9N9RJV1</accession>
<dbReference type="OrthoDB" id="427030at2759"/>
<evidence type="ECO:0000259" key="6">
    <source>
        <dbReference type="PROSITE" id="PS00028"/>
    </source>
</evidence>
<dbReference type="SUPFAM" id="SSF57667">
    <property type="entry name" value="beta-beta-alpha zinc fingers"/>
    <property type="match status" value="1"/>
</dbReference>
<keyword evidence="8" id="KW-1185">Reference proteome</keyword>
<dbReference type="EMBL" id="OU895877">
    <property type="protein sequence ID" value="CAG9797771.1"/>
    <property type="molecule type" value="Genomic_DNA"/>
</dbReference>
<proteinExistence type="predicted"/>
<feature type="domain" description="C2H2-type" evidence="6">
    <location>
        <begin position="202"/>
        <end position="225"/>
    </location>
</feature>
<organism evidence="7 8">
    <name type="scientific">Chironomus riparius</name>
    <dbReference type="NCBI Taxonomy" id="315576"/>
    <lineage>
        <taxon>Eukaryota</taxon>
        <taxon>Metazoa</taxon>
        <taxon>Ecdysozoa</taxon>
        <taxon>Arthropoda</taxon>
        <taxon>Hexapoda</taxon>
        <taxon>Insecta</taxon>
        <taxon>Pterygota</taxon>
        <taxon>Neoptera</taxon>
        <taxon>Endopterygota</taxon>
        <taxon>Diptera</taxon>
        <taxon>Nematocera</taxon>
        <taxon>Chironomoidea</taxon>
        <taxon>Chironomidae</taxon>
        <taxon>Chironominae</taxon>
        <taxon>Chironomus</taxon>
    </lineage>
</organism>
<evidence type="ECO:0000256" key="3">
    <source>
        <dbReference type="ARBA" id="ARBA00022771"/>
    </source>
</evidence>
<keyword evidence="4" id="KW-0862">Zinc</keyword>
<dbReference type="PROSITE" id="PS00028">
    <property type="entry name" value="ZINC_FINGER_C2H2_1"/>
    <property type="match status" value="5"/>
</dbReference>
<dbReference type="Proteomes" id="UP001153620">
    <property type="component" value="Chromosome 1"/>
</dbReference>
<dbReference type="PANTHER" id="PTHR24409">
    <property type="entry name" value="ZINC FINGER PROTEIN 142"/>
    <property type="match status" value="1"/>
</dbReference>
<dbReference type="GO" id="GO:0008270">
    <property type="term" value="F:zinc ion binding"/>
    <property type="evidence" value="ECO:0007669"/>
    <property type="project" value="UniProtKB-KW"/>
</dbReference>
<feature type="domain" description="C2H2-type" evidence="6">
    <location>
        <begin position="232"/>
        <end position="254"/>
    </location>
</feature>
<dbReference type="GO" id="GO:0000977">
    <property type="term" value="F:RNA polymerase II transcription regulatory region sequence-specific DNA binding"/>
    <property type="evidence" value="ECO:0007669"/>
    <property type="project" value="TreeGrafter"/>
</dbReference>
<dbReference type="InterPro" id="IPR013087">
    <property type="entry name" value="Znf_C2H2_type"/>
</dbReference>
<evidence type="ECO:0000256" key="4">
    <source>
        <dbReference type="ARBA" id="ARBA00022833"/>
    </source>
</evidence>
<evidence type="ECO:0000256" key="1">
    <source>
        <dbReference type="ARBA" id="ARBA00022723"/>
    </source>
</evidence>
<dbReference type="AlphaFoldDB" id="A0A9N9RJV1"/>